<organism evidence="2">
    <name type="scientific">Salmonella enterica subsp. enterica serovar Heidelberg</name>
    <dbReference type="NCBI Taxonomy" id="611"/>
    <lineage>
        <taxon>Bacteria</taxon>
        <taxon>Pseudomonadati</taxon>
        <taxon>Pseudomonadota</taxon>
        <taxon>Gammaproteobacteria</taxon>
        <taxon>Enterobacterales</taxon>
        <taxon>Enterobacteriaceae</taxon>
        <taxon>Salmonella</taxon>
    </lineage>
</organism>
<dbReference type="Pfam" id="PF00149">
    <property type="entry name" value="Metallophos"/>
    <property type="match status" value="1"/>
</dbReference>
<dbReference type="EMBL" id="JN983042">
    <property type="protein sequence ID" value="AFG20461.1"/>
    <property type="molecule type" value="Genomic_DNA"/>
</dbReference>
<proteinExistence type="predicted"/>
<feature type="domain" description="Calcineurin-like phosphoesterase" evidence="1">
    <location>
        <begin position="17"/>
        <end position="92"/>
    </location>
</feature>
<dbReference type="InterPro" id="IPR029052">
    <property type="entry name" value="Metallo-depent_PP-like"/>
</dbReference>
<evidence type="ECO:0000259" key="1">
    <source>
        <dbReference type="Pfam" id="PF00149"/>
    </source>
</evidence>
<dbReference type="InterPro" id="IPR004843">
    <property type="entry name" value="Calcineurin-like_PHP"/>
</dbReference>
<sequence>MAAEHVQTIDLTNFSGRIFFLADPHGHYSALCNLIQSVTKPEEEIVIFSTGNLFDYGPEPIELMKAINSGFFDGRFVRHFSAAGAGEEMLKKLLPLNTDRRTFYPSTYLNERWCVMGGKWHKAVNRYYLEEEVKKLLNTQLGTMMQILLKGDIKIGVCPSDYAPIRTSFTDTYNALQAFNYANVNIFQSQFLFGMDHAVIPMMINDVNLMVLGRNPVNSIRKAHGRTQNNLPVLIGNCLHINTGSLYMSKLEDQVIVAPGIPPTDSPALTLVEIIMKNNPVLLCHQLIQTTNKFYSLKTYPLELDSIENNIEVTKNEDKMEDYLNFNITFASSRSSCTTSRERAKKRCFFFCRSEK</sequence>
<protein>
    <recommendedName>
        <fullName evidence="1">Calcineurin-like phosphoesterase domain-containing protein</fullName>
    </recommendedName>
</protein>
<accession>H9TGZ3</accession>
<dbReference type="RefSeq" id="WP_015059471.1">
    <property type="nucleotide sequence ID" value="NC_019114.1"/>
</dbReference>
<dbReference type="AlphaFoldDB" id="H9TGZ3"/>
<dbReference type="Gene3D" id="3.60.21.10">
    <property type="match status" value="1"/>
</dbReference>
<gene>
    <name evidence="2" type="ORF">pSH111_227_20</name>
</gene>
<geneLocation type="plasmid" evidence="2">
    <name>pSH111_227</name>
</geneLocation>
<dbReference type="GO" id="GO:0016787">
    <property type="term" value="F:hydrolase activity"/>
    <property type="evidence" value="ECO:0007669"/>
    <property type="project" value="InterPro"/>
</dbReference>
<keyword evidence="2" id="KW-0614">Plasmid</keyword>
<name>H9TGZ3_SALET</name>
<dbReference type="SUPFAM" id="SSF56300">
    <property type="entry name" value="Metallo-dependent phosphatases"/>
    <property type="match status" value="1"/>
</dbReference>
<evidence type="ECO:0000313" key="2">
    <source>
        <dbReference type="EMBL" id="AFG20461.1"/>
    </source>
</evidence>
<reference evidence="2" key="1">
    <citation type="submission" date="2011-11" db="EMBL/GenBank/DDBJ databases">
        <title>DNA Sequence Analysis of Plasmids from Multidrug Resistant Salmonella enterica Serotype Heidelberg Isolates.</title>
        <authorList>
            <person name="Han J."/>
            <person name="Lynne A.M."/>
            <person name="David D.E."/>
            <person name="Tang H."/>
            <person name="Foley S.L."/>
        </authorList>
    </citation>
    <scope>NUCLEOTIDE SEQUENCE</scope>
    <source>
        <strain evidence="2">111</strain>
        <plasmid evidence="2">pSH111_227</plasmid>
    </source>
</reference>